<evidence type="ECO:0000313" key="2">
    <source>
        <dbReference type="EMBL" id="OXA45967.1"/>
    </source>
</evidence>
<feature type="transmembrane region" description="Helical" evidence="1">
    <location>
        <begin position="796"/>
        <end position="819"/>
    </location>
</feature>
<protein>
    <submittedName>
        <fullName evidence="2">Uncharacterized protein</fullName>
    </submittedName>
</protein>
<reference evidence="2 3" key="1">
    <citation type="submission" date="2015-12" db="EMBL/GenBank/DDBJ databases">
        <title>The genome of Folsomia candida.</title>
        <authorList>
            <person name="Faddeeva A."/>
            <person name="Derks M.F."/>
            <person name="Anvar Y."/>
            <person name="Smit S."/>
            <person name="Van Straalen N."/>
            <person name="Roelofs D."/>
        </authorList>
    </citation>
    <scope>NUCLEOTIDE SEQUENCE [LARGE SCALE GENOMIC DNA]</scope>
    <source>
        <strain evidence="2 3">VU population</strain>
        <tissue evidence="2">Whole body</tissue>
    </source>
</reference>
<dbReference type="AlphaFoldDB" id="A0A226DMS8"/>
<keyword evidence="3" id="KW-1185">Reference proteome</keyword>
<organism evidence="2 3">
    <name type="scientific">Folsomia candida</name>
    <name type="common">Springtail</name>
    <dbReference type="NCBI Taxonomy" id="158441"/>
    <lineage>
        <taxon>Eukaryota</taxon>
        <taxon>Metazoa</taxon>
        <taxon>Ecdysozoa</taxon>
        <taxon>Arthropoda</taxon>
        <taxon>Hexapoda</taxon>
        <taxon>Collembola</taxon>
        <taxon>Entomobryomorpha</taxon>
        <taxon>Isotomoidea</taxon>
        <taxon>Isotomidae</taxon>
        <taxon>Proisotominae</taxon>
        <taxon>Folsomia</taxon>
    </lineage>
</organism>
<keyword evidence="1" id="KW-0472">Membrane</keyword>
<feature type="transmembrane region" description="Helical" evidence="1">
    <location>
        <begin position="584"/>
        <end position="603"/>
    </location>
</feature>
<keyword evidence="1" id="KW-1133">Transmembrane helix</keyword>
<sequence length="844" mass="97129">MLLTNKNKSIIVLNFLLNFNYCNASANILANIGKKFTTLENCLIIANLFSDTTSSSETDSQHVPQGKDQLPFWGDFLSHLISINAESAWIIENEDGGKSGNFKTVFSPDIAKSPQDFINAPKISVLNDARNFNLLSRGFSRCALTVFLNYISSEKVRQKRIFAEERNPFVLKGTISWATVLIVSFEPPYFWGHGIPKDVKGGGRVFFLHCVQILEGKHASEGRGKFKNVLARKRPFDKLASSFGNVTRIEHSRLGYEEYKTDGGFKKLGQFKKIGEFKENREYENVVEFEKFRGPDKLTNPQKFSNIKKYDRLQDIKEIKKLVHFERITHTVFNFARFRGSGHYKLYFFCQFCPPVHFLRIRESLLILSALNPATRKLIPHPVNVFVFRRHWNYVEVKFHTIAELELSSDLGLQDRSVVKYCAGPMKLKKSYGCPINSRKVAVLSTLLNITVAPLNEEVWWRNWGDVRFTEYLVDPLGDTLNRMSYQFELGYPSHRYNMVYCDYNIRPERFSFSIWVVPVQLSVWIFVLITVSTTCLVLQLYRRIRTHPNDKISSYPISPLINDIFDIYSILVRQGVSSSATSITSLFPSISILLSFSAVILLSEYEFFVTAELVVPEIPQKLENLEDIIKQGFILHSTKVSPGSTPIRETLEFDFSRWNISYKLNHSVLEIPKSWQELAGMFTKSAPKFALIQRGSPFHGFLTWRMVHELELKGRYNCFLVSNVADKKAIYDTFLTAIGEKCKVIMEKFKQAGFYQVWEEWNKLAGEIWFSREVRKKNLRKNQVKADFISFTNLLSFQIVFGFCLVIAGLAGLVEILVGRRVTIAKSTISVFTMTKSIEFEKH</sequence>
<dbReference type="Proteomes" id="UP000198287">
    <property type="component" value="Unassembled WGS sequence"/>
</dbReference>
<keyword evidence="1" id="KW-0812">Transmembrane</keyword>
<comment type="caution">
    <text evidence="2">The sequence shown here is derived from an EMBL/GenBank/DDBJ whole genome shotgun (WGS) entry which is preliminary data.</text>
</comment>
<feature type="transmembrane region" description="Helical" evidence="1">
    <location>
        <begin position="522"/>
        <end position="542"/>
    </location>
</feature>
<dbReference type="EMBL" id="LNIX01000016">
    <property type="protein sequence ID" value="OXA45967.1"/>
    <property type="molecule type" value="Genomic_DNA"/>
</dbReference>
<evidence type="ECO:0000256" key="1">
    <source>
        <dbReference type="SAM" id="Phobius"/>
    </source>
</evidence>
<accession>A0A226DMS8</accession>
<evidence type="ECO:0000313" key="3">
    <source>
        <dbReference type="Proteomes" id="UP000198287"/>
    </source>
</evidence>
<proteinExistence type="predicted"/>
<gene>
    <name evidence="2" type="ORF">Fcan01_19335</name>
</gene>
<name>A0A226DMS8_FOLCA</name>